<evidence type="ECO:0000256" key="1">
    <source>
        <dbReference type="SAM" id="Phobius"/>
    </source>
</evidence>
<keyword evidence="1" id="KW-1133">Transmembrane helix</keyword>
<keyword evidence="1" id="KW-0812">Transmembrane</keyword>
<proteinExistence type="predicted"/>
<keyword evidence="1" id="KW-0472">Membrane</keyword>
<protein>
    <submittedName>
        <fullName evidence="2">Uncharacterized protein</fullName>
    </submittedName>
</protein>
<reference evidence="3" key="1">
    <citation type="journal article" date="2019" name="Int. J. Syst. Evol. Microbiol.">
        <title>The Global Catalogue of Microorganisms (GCM) 10K type strain sequencing project: providing services to taxonomists for standard genome sequencing and annotation.</title>
        <authorList>
            <consortium name="The Broad Institute Genomics Platform"/>
            <consortium name="The Broad Institute Genome Sequencing Center for Infectious Disease"/>
            <person name="Wu L."/>
            <person name="Ma J."/>
        </authorList>
    </citation>
    <scope>NUCLEOTIDE SEQUENCE [LARGE SCALE GENOMIC DNA]</scope>
    <source>
        <strain evidence="3">JCM 19212</strain>
    </source>
</reference>
<comment type="caution">
    <text evidence="2">The sequence shown here is derived from an EMBL/GenBank/DDBJ whole genome shotgun (WGS) entry which is preliminary data.</text>
</comment>
<accession>A0ABP9LR29</accession>
<dbReference type="EMBL" id="BAABKY010000006">
    <property type="protein sequence ID" value="GAA5083003.1"/>
    <property type="molecule type" value="Genomic_DNA"/>
</dbReference>
<keyword evidence="3" id="KW-1185">Reference proteome</keyword>
<organism evidence="2 3">
    <name type="scientific">Lysobacter panacisoli</name>
    <dbReference type="NCBI Taxonomy" id="1255263"/>
    <lineage>
        <taxon>Bacteria</taxon>
        <taxon>Pseudomonadati</taxon>
        <taxon>Pseudomonadota</taxon>
        <taxon>Gammaproteobacteria</taxon>
        <taxon>Lysobacterales</taxon>
        <taxon>Lysobacteraceae</taxon>
        <taxon>Lysobacter</taxon>
    </lineage>
</organism>
<dbReference type="Proteomes" id="UP001501083">
    <property type="component" value="Unassembled WGS sequence"/>
</dbReference>
<feature type="transmembrane region" description="Helical" evidence="1">
    <location>
        <begin position="16"/>
        <end position="34"/>
    </location>
</feature>
<evidence type="ECO:0000313" key="3">
    <source>
        <dbReference type="Proteomes" id="UP001501083"/>
    </source>
</evidence>
<name>A0ABP9LR29_9GAMM</name>
<gene>
    <name evidence="2" type="ORF">GCM10025759_35430</name>
</gene>
<evidence type="ECO:0000313" key="2">
    <source>
        <dbReference type="EMBL" id="GAA5083003.1"/>
    </source>
</evidence>
<sequence length="170" mass="19065">MASDSGVRRTSAGSRLIPWLVLPIALLLLPIALVRGALRGLHAATLYARVWSRHAKWIVFVTSDSPKWKEHVETRILPLLPVGAVVVNRSKPWSKASLEGRVFRHFGGQHDYCPIGLVFERGKRVRTFRFFRAFQQAQQGDASALEDTQAAFEAAVGRAAHESPTMRRQR</sequence>